<evidence type="ECO:0000313" key="4">
    <source>
        <dbReference type="EMBL" id="CAF1164453.1"/>
    </source>
</evidence>
<dbReference type="Proteomes" id="UP000677228">
    <property type="component" value="Unassembled WGS sequence"/>
</dbReference>
<keyword evidence="2" id="KW-0812">Transmembrane</keyword>
<evidence type="ECO:0000256" key="2">
    <source>
        <dbReference type="SAM" id="Phobius"/>
    </source>
</evidence>
<dbReference type="InterPro" id="IPR050444">
    <property type="entry name" value="Polyketide_Synthase"/>
</dbReference>
<keyword evidence="2" id="KW-0472">Membrane</keyword>
<evidence type="ECO:0000313" key="7">
    <source>
        <dbReference type="EMBL" id="CAF4520126.1"/>
    </source>
</evidence>
<dbReference type="EMBL" id="CAJNOQ010042151">
    <property type="protein sequence ID" value="CAF1626156.1"/>
    <property type="molecule type" value="Genomic_DNA"/>
</dbReference>
<feature type="transmembrane region" description="Helical" evidence="2">
    <location>
        <begin position="98"/>
        <end position="116"/>
    </location>
</feature>
<accession>A0A816CLV5</accession>
<dbReference type="EMBL" id="CAJNOK010012484">
    <property type="protein sequence ID" value="CAF1164453.1"/>
    <property type="molecule type" value="Genomic_DNA"/>
</dbReference>
<feature type="transmembrane region" description="Helical" evidence="2">
    <location>
        <begin position="128"/>
        <end position="147"/>
    </location>
</feature>
<evidence type="ECO:0000256" key="1">
    <source>
        <dbReference type="ARBA" id="ARBA00022679"/>
    </source>
</evidence>
<evidence type="ECO:0000259" key="3">
    <source>
        <dbReference type="SMART" id="SM00827"/>
    </source>
</evidence>
<keyword evidence="8" id="KW-1185">Reference proteome</keyword>
<dbReference type="Proteomes" id="UP000663829">
    <property type="component" value="Unassembled WGS sequence"/>
</dbReference>
<gene>
    <name evidence="5" type="ORF">GPM918_LOCUS44042</name>
    <name evidence="4" type="ORF">OVA965_LOCUS22257</name>
    <name evidence="7" type="ORF">SRO942_LOCUS45728</name>
    <name evidence="6" type="ORF">TMI583_LOCUS22971</name>
</gene>
<dbReference type="Gene3D" id="3.40.366.10">
    <property type="entry name" value="Malonyl-Coenzyme A Acyl Carrier Protein, domain 2"/>
    <property type="match status" value="1"/>
</dbReference>
<dbReference type="Proteomes" id="UP000682733">
    <property type="component" value="Unassembled WGS sequence"/>
</dbReference>
<dbReference type="InterPro" id="IPR001227">
    <property type="entry name" value="Ac_transferase_dom_sf"/>
</dbReference>
<organism evidence="5 8">
    <name type="scientific">Didymodactylos carnosus</name>
    <dbReference type="NCBI Taxonomy" id="1234261"/>
    <lineage>
        <taxon>Eukaryota</taxon>
        <taxon>Metazoa</taxon>
        <taxon>Spiralia</taxon>
        <taxon>Gnathifera</taxon>
        <taxon>Rotifera</taxon>
        <taxon>Eurotatoria</taxon>
        <taxon>Bdelloidea</taxon>
        <taxon>Philodinida</taxon>
        <taxon>Philodinidae</taxon>
        <taxon>Didymodactylos</taxon>
    </lineage>
</organism>
<dbReference type="SMART" id="SM00827">
    <property type="entry name" value="PKS_AT"/>
    <property type="match status" value="1"/>
</dbReference>
<reference evidence="5" key="1">
    <citation type="submission" date="2021-02" db="EMBL/GenBank/DDBJ databases">
        <authorList>
            <person name="Nowell W R."/>
        </authorList>
    </citation>
    <scope>NUCLEOTIDE SEQUENCE</scope>
</reference>
<dbReference type="PANTHER" id="PTHR45681:SF6">
    <property type="entry name" value="POLYKETIDE SYNTHASE 37"/>
    <property type="match status" value="1"/>
</dbReference>
<keyword evidence="1" id="KW-0808">Transferase</keyword>
<dbReference type="EMBL" id="CAJOBA010034006">
    <property type="protein sequence ID" value="CAF3976088.1"/>
    <property type="molecule type" value="Genomic_DNA"/>
</dbReference>
<dbReference type="EMBL" id="CAJOBC010109643">
    <property type="protein sequence ID" value="CAF4520126.1"/>
    <property type="molecule type" value="Genomic_DNA"/>
</dbReference>
<dbReference type="AlphaFoldDB" id="A0A816CLV5"/>
<dbReference type="InterPro" id="IPR016035">
    <property type="entry name" value="Acyl_Trfase/lysoPLipase"/>
</dbReference>
<evidence type="ECO:0000313" key="5">
    <source>
        <dbReference type="EMBL" id="CAF1626156.1"/>
    </source>
</evidence>
<dbReference type="Pfam" id="PF00698">
    <property type="entry name" value="Acyl_transf_1"/>
    <property type="match status" value="1"/>
</dbReference>
<dbReference type="OrthoDB" id="541883at2759"/>
<dbReference type="SUPFAM" id="SSF52151">
    <property type="entry name" value="FabD/lysophospholipase-like"/>
    <property type="match status" value="1"/>
</dbReference>
<dbReference type="Proteomes" id="UP000681722">
    <property type="component" value="Unassembled WGS sequence"/>
</dbReference>
<feature type="domain" description="Malonyl-CoA:ACP transacylase (MAT)" evidence="3">
    <location>
        <begin position="33"/>
        <end position="161"/>
    </location>
</feature>
<comment type="caution">
    <text evidence="5">The sequence shown here is derived from an EMBL/GenBank/DDBJ whole genome shotgun (WGS) entry which is preliminary data.</text>
</comment>
<dbReference type="GO" id="GO:0016740">
    <property type="term" value="F:transferase activity"/>
    <property type="evidence" value="ECO:0007669"/>
    <property type="project" value="UniProtKB-KW"/>
</dbReference>
<sequence length="162" mass="18200">MESYLANNDCSGVIVPKQTAQRLSQPSVNICFVYSGQGPQWWAMGRELYCTEPIFRQWIDKIDAELKLVSDEWTLIDELITKDEHSSRIADTNIAQPAIFAIPVALTALWLSWGIVPRVIVGHSVGEIPAAFVGVYAHFSALNMSLFRRMFTRHSPIGECCK</sequence>
<proteinExistence type="predicted"/>
<dbReference type="PANTHER" id="PTHR45681">
    <property type="entry name" value="POLYKETIDE SYNTHASE 44-RELATED"/>
    <property type="match status" value="1"/>
</dbReference>
<name>A0A816CLV5_9BILA</name>
<evidence type="ECO:0000313" key="6">
    <source>
        <dbReference type="EMBL" id="CAF3976088.1"/>
    </source>
</evidence>
<protein>
    <recommendedName>
        <fullName evidence="3">Malonyl-CoA:ACP transacylase (MAT) domain-containing protein</fullName>
    </recommendedName>
</protein>
<dbReference type="InterPro" id="IPR014043">
    <property type="entry name" value="Acyl_transferase_dom"/>
</dbReference>
<evidence type="ECO:0000313" key="8">
    <source>
        <dbReference type="Proteomes" id="UP000663829"/>
    </source>
</evidence>
<keyword evidence="2" id="KW-1133">Transmembrane helix</keyword>